<dbReference type="Proteomes" id="UP000624183">
    <property type="component" value="Unassembled WGS sequence"/>
</dbReference>
<dbReference type="EMBL" id="BMUW01000004">
    <property type="protein sequence ID" value="GGZ51662.1"/>
    <property type="molecule type" value="Genomic_DNA"/>
</dbReference>
<proteinExistence type="predicted"/>
<comment type="caution">
    <text evidence="1">The sequence shown here is derived from an EMBL/GenBank/DDBJ whole genome shotgun (WGS) entry which is preliminary data.</text>
</comment>
<reference evidence="2" key="1">
    <citation type="journal article" date="2019" name="Int. J. Syst. Evol. Microbiol.">
        <title>The Global Catalogue of Microorganisms (GCM) 10K type strain sequencing project: providing services to taxonomists for standard genome sequencing and annotation.</title>
        <authorList>
            <consortium name="The Broad Institute Genomics Platform"/>
            <consortium name="The Broad Institute Genome Sequencing Center for Infectious Disease"/>
            <person name="Wu L."/>
            <person name="Ma J."/>
        </authorList>
    </citation>
    <scope>NUCLEOTIDE SEQUENCE [LARGE SCALE GENOMIC DNA]</scope>
    <source>
        <strain evidence="2">JCM 4602</strain>
    </source>
</reference>
<evidence type="ECO:0000313" key="2">
    <source>
        <dbReference type="Proteomes" id="UP000624183"/>
    </source>
</evidence>
<organism evidence="1 2">
    <name type="scientific">Streptomyces rubiginosohelvolus</name>
    <dbReference type="NCBI Taxonomy" id="67362"/>
    <lineage>
        <taxon>Bacteria</taxon>
        <taxon>Bacillati</taxon>
        <taxon>Actinomycetota</taxon>
        <taxon>Actinomycetes</taxon>
        <taxon>Kitasatosporales</taxon>
        <taxon>Streptomycetaceae</taxon>
        <taxon>Streptomyces</taxon>
    </lineage>
</organism>
<protein>
    <submittedName>
        <fullName evidence="1">Uncharacterized protein</fullName>
    </submittedName>
</protein>
<name>A0ABQ3BMF0_9ACTN</name>
<accession>A0ABQ3BMF0</accession>
<sequence length="123" mass="13262">MSDHEDQMMSTAAHRLATTYGGLVACCAQLPLPIALPTGLVTNLEMIPAVRRIEQLAEEQPMPEAQQSALYTGAVLWLAAADLYRLLAEEGYVEARAAGVLGVLMIARDAIHDLGTWLLDQSS</sequence>
<evidence type="ECO:0000313" key="1">
    <source>
        <dbReference type="EMBL" id="GGZ51662.1"/>
    </source>
</evidence>
<gene>
    <name evidence="1" type="ORF">GCM10010328_27910</name>
</gene>
<keyword evidence="2" id="KW-1185">Reference proteome</keyword>